<dbReference type="GO" id="GO:0019748">
    <property type="term" value="P:secondary metabolic process"/>
    <property type="evidence" value="ECO:0007669"/>
    <property type="project" value="TreeGrafter"/>
</dbReference>
<dbReference type="RefSeq" id="XP_025379029.1">
    <property type="nucleotide sequence ID" value="XM_025523467.1"/>
</dbReference>
<dbReference type="InParanoid" id="A0A316YRG5"/>
<dbReference type="GO" id="GO:0016491">
    <property type="term" value="F:oxidoreductase activity"/>
    <property type="evidence" value="ECO:0007669"/>
    <property type="project" value="TreeGrafter"/>
</dbReference>
<dbReference type="GeneID" id="37045383"/>
<gene>
    <name evidence="2" type="ORF">FA10DRAFT_278547</name>
</gene>
<name>A0A316YRG5_9BASI</name>
<dbReference type="STRING" id="215250.A0A316YRG5"/>
<protein>
    <submittedName>
        <fullName evidence="2">NAD(P)-binding protein</fullName>
    </submittedName>
</protein>
<evidence type="ECO:0000256" key="1">
    <source>
        <dbReference type="ARBA" id="ARBA00006484"/>
    </source>
</evidence>
<dbReference type="InterPro" id="IPR002347">
    <property type="entry name" value="SDR_fam"/>
</dbReference>
<dbReference type="PANTHER" id="PTHR43544:SF32">
    <property type="entry name" value="CHAIN DEHYDROGENASE, PUTATIVE (AFU_ORTHOLOGUE AFUA_5G01530)-RELATED"/>
    <property type="match status" value="1"/>
</dbReference>
<dbReference type="InterPro" id="IPR036291">
    <property type="entry name" value="NAD(P)-bd_dom_sf"/>
</dbReference>
<dbReference type="PANTHER" id="PTHR43544">
    <property type="entry name" value="SHORT-CHAIN DEHYDROGENASE/REDUCTASE"/>
    <property type="match status" value="1"/>
</dbReference>
<dbReference type="Pfam" id="PF00106">
    <property type="entry name" value="adh_short"/>
    <property type="match status" value="1"/>
</dbReference>
<dbReference type="GO" id="GO:0005737">
    <property type="term" value="C:cytoplasm"/>
    <property type="evidence" value="ECO:0007669"/>
    <property type="project" value="TreeGrafter"/>
</dbReference>
<evidence type="ECO:0000313" key="3">
    <source>
        <dbReference type="Proteomes" id="UP000245768"/>
    </source>
</evidence>
<dbReference type="OrthoDB" id="1933717at2759"/>
<dbReference type="SUPFAM" id="SSF51735">
    <property type="entry name" value="NAD(P)-binding Rossmann-fold domains"/>
    <property type="match status" value="1"/>
</dbReference>
<reference evidence="2 3" key="1">
    <citation type="journal article" date="2018" name="Mol. Biol. Evol.">
        <title>Broad Genomic Sampling Reveals a Smut Pathogenic Ancestry of the Fungal Clade Ustilaginomycotina.</title>
        <authorList>
            <person name="Kijpornyongpan T."/>
            <person name="Mondo S.J."/>
            <person name="Barry K."/>
            <person name="Sandor L."/>
            <person name="Lee J."/>
            <person name="Lipzen A."/>
            <person name="Pangilinan J."/>
            <person name="LaButti K."/>
            <person name="Hainaut M."/>
            <person name="Henrissat B."/>
            <person name="Grigoriev I.V."/>
            <person name="Spatafora J.W."/>
            <person name="Aime M.C."/>
        </authorList>
    </citation>
    <scope>NUCLEOTIDE SEQUENCE [LARGE SCALE GENOMIC DNA]</scope>
    <source>
        <strain evidence="2 3">MCA 4198</strain>
    </source>
</reference>
<accession>A0A316YRG5</accession>
<proteinExistence type="inferred from homology"/>
<dbReference type="PRINTS" id="PR00081">
    <property type="entry name" value="GDHRDH"/>
</dbReference>
<organism evidence="2 3">
    <name type="scientific">Acaromyces ingoldii</name>
    <dbReference type="NCBI Taxonomy" id="215250"/>
    <lineage>
        <taxon>Eukaryota</taxon>
        <taxon>Fungi</taxon>
        <taxon>Dikarya</taxon>
        <taxon>Basidiomycota</taxon>
        <taxon>Ustilaginomycotina</taxon>
        <taxon>Exobasidiomycetes</taxon>
        <taxon>Exobasidiales</taxon>
        <taxon>Cryptobasidiaceae</taxon>
        <taxon>Acaromyces</taxon>
    </lineage>
</organism>
<sequence length="271" mass="29454">MTTTIPTVFITGANAGLGFEVVKSLLASSKQSYRVLLGGRSFERATEATRILTTEHIPSGSRSTVEPVQVDLSSDESIEKAFETVKSKTDRVDVLINNAGGQFDSYAQDGKMGKREMWNLSWDTNVTGTHLLTEAFAPLLLASSEPRLLFITSGTSSIEEASRGLPYTAAKPPAGWPKPRSYEFTAYRASKAGLNMVMVEWKRIFQNDPVKLWAISPGFLATNLAGVGSDKLKSMGAQDPTVGAEFVRDVVEGKRDADVGTVIRRDATQAW</sequence>
<dbReference type="AlphaFoldDB" id="A0A316YRG5"/>
<dbReference type="EMBL" id="KZ819635">
    <property type="protein sequence ID" value="PWN91831.1"/>
    <property type="molecule type" value="Genomic_DNA"/>
</dbReference>
<dbReference type="Proteomes" id="UP000245768">
    <property type="component" value="Unassembled WGS sequence"/>
</dbReference>
<dbReference type="InterPro" id="IPR051468">
    <property type="entry name" value="Fungal_SecMetab_SDRs"/>
</dbReference>
<comment type="similarity">
    <text evidence="1">Belongs to the short-chain dehydrogenases/reductases (SDR) family.</text>
</comment>
<dbReference type="Gene3D" id="3.40.50.720">
    <property type="entry name" value="NAD(P)-binding Rossmann-like Domain"/>
    <property type="match status" value="1"/>
</dbReference>
<keyword evidence="3" id="KW-1185">Reference proteome</keyword>
<evidence type="ECO:0000313" key="2">
    <source>
        <dbReference type="EMBL" id="PWN91831.1"/>
    </source>
</evidence>